<evidence type="ECO:0000256" key="5">
    <source>
        <dbReference type="ARBA" id="ARBA00022898"/>
    </source>
</evidence>
<dbReference type="GO" id="GO:0008483">
    <property type="term" value="F:transaminase activity"/>
    <property type="evidence" value="ECO:0007669"/>
    <property type="project" value="UniProtKB-KW"/>
</dbReference>
<comment type="cofactor">
    <cofactor evidence="1 6">
        <name>pyridoxal 5'-phosphate</name>
        <dbReference type="ChEBI" id="CHEBI:597326"/>
    </cofactor>
</comment>
<evidence type="ECO:0000313" key="9">
    <source>
        <dbReference type="Proteomes" id="UP001139011"/>
    </source>
</evidence>
<dbReference type="Gene3D" id="3.90.1150.10">
    <property type="entry name" value="Aspartate Aminotransferase, domain 1"/>
    <property type="match status" value="1"/>
</dbReference>
<dbReference type="InterPro" id="IPR015421">
    <property type="entry name" value="PyrdxlP-dep_Trfase_major"/>
</dbReference>
<dbReference type="Pfam" id="PF00155">
    <property type="entry name" value="Aminotran_1_2"/>
    <property type="match status" value="1"/>
</dbReference>
<evidence type="ECO:0000313" key="8">
    <source>
        <dbReference type="EMBL" id="MCK6257147.1"/>
    </source>
</evidence>
<feature type="domain" description="Aminotransferase class I/classII large" evidence="7">
    <location>
        <begin position="29"/>
        <end position="376"/>
    </location>
</feature>
<dbReference type="Gene3D" id="3.40.640.10">
    <property type="entry name" value="Type I PLP-dependent aspartate aminotransferase-like (Major domain)"/>
    <property type="match status" value="1"/>
</dbReference>
<evidence type="ECO:0000256" key="4">
    <source>
        <dbReference type="ARBA" id="ARBA00022679"/>
    </source>
</evidence>
<dbReference type="InterPro" id="IPR015424">
    <property type="entry name" value="PyrdxlP-dep_Trfase"/>
</dbReference>
<evidence type="ECO:0000256" key="1">
    <source>
        <dbReference type="ARBA" id="ARBA00001933"/>
    </source>
</evidence>
<comment type="similarity">
    <text evidence="2 6">Belongs to the class-I pyridoxal-phosphate-dependent aminotransferase family.</text>
</comment>
<evidence type="ECO:0000256" key="3">
    <source>
        <dbReference type="ARBA" id="ARBA00022576"/>
    </source>
</evidence>
<protein>
    <recommendedName>
        <fullName evidence="6">Aminotransferase</fullName>
        <ecNumber evidence="6">2.6.1.-</ecNumber>
    </recommendedName>
</protein>
<keyword evidence="3 6" id="KW-0032">Aminotransferase</keyword>
<proteinExistence type="inferred from homology"/>
<dbReference type="InterPro" id="IPR015422">
    <property type="entry name" value="PyrdxlP-dep_Trfase_small"/>
</dbReference>
<sequence>MEHLLNPSVRHIQISGIRTFYNLVSQYPDAISFTLGLPDFPTPEHIKNAAKQAIDENKTVYSHNAGYLELRKAASSFLNEKYGMKYHPEHEVIVTNGASEAIDISLRTILDEGCDVLLPGPVYPGYAPVIEMCKANPVYVDTTKNGFKLNAELIQEHLTPNTRCVILPYPSNPTGCILSPGELKEIADVLKDQDVFVLSDEIYSELTYEHEHVSIASMPGMKEKTIVINGLSKSHSMTGWRIGLVFAPAEISKHLLKVHQYNVTCASTISQMAAIEALTAGKDDALPMKKEYSKRLEFVSRRLTEMKLHAEKPGGAFYIFPDISPYGITSLEFATKLLEKERVAVVPGSAFSELGEGYIRISYAASMEQLSAGLDRLESFLKSLSIPNP</sequence>
<keyword evidence="4 6" id="KW-0808">Transferase</keyword>
<dbReference type="GO" id="GO:0030170">
    <property type="term" value="F:pyridoxal phosphate binding"/>
    <property type="evidence" value="ECO:0007669"/>
    <property type="project" value="InterPro"/>
</dbReference>
<dbReference type="EMBL" id="JAIWJX010000002">
    <property type="protein sequence ID" value="MCK6257147.1"/>
    <property type="molecule type" value="Genomic_DNA"/>
</dbReference>
<keyword evidence="5" id="KW-0663">Pyridoxal phosphate</keyword>
<evidence type="ECO:0000259" key="7">
    <source>
        <dbReference type="Pfam" id="PF00155"/>
    </source>
</evidence>
<organism evidence="8 9">
    <name type="scientific">Fictibacillus marinisediminis</name>
    <dbReference type="NCBI Taxonomy" id="2878389"/>
    <lineage>
        <taxon>Bacteria</taxon>
        <taxon>Bacillati</taxon>
        <taxon>Bacillota</taxon>
        <taxon>Bacilli</taxon>
        <taxon>Bacillales</taxon>
        <taxon>Fictibacillaceae</taxon>
        <taxon>Fictibacillus</taxon>
    </lineage>
</organism>
<dbReference type="EC" id="2.6.1.-" evidence="6"/>
<dbReference type="CDD" id="cd00609">
    <property type="entry name" value="AAT_like"/>
    <property type="match status" value="1"/>
</dbReference>
<evidence type="ECO:0000256" key="2">
    <source>
        <dbReference type="ARBA" id="ARBA00007441"/>
    </source>
</evidence>
<dbReference type="SUPFAM" id="SSF53383">
    <property type="entry name" value="PLP-dependent transferases"/>
    <property type="match status" value="1"/>
</dbReference>
<dbReference type="RefSeq" id="WP_248252677.1">
    <property type="nucleotide sequence ID" value="NZ_JAIWJX010000002.1"/>
</dbReference>
<keyword evidence="9" id="KW-1185">Reference proteome</keyword>
<dbReference type="InterPro" id="IPR004839">
    <property type="entry name" value="Aminotransferase_I/II_large"/>
</dbReference>
<accession>A0A9X1XAA5</accession>
<dbReference type="PANTHER" id="PTHR46383">
    <property type="entry name" value="ASPARTATE AMINOTRANSFERASE"/>
    <property type="match status" value="1"/>
</dbReference>
<dbReference type="Proteomes" id="UP001139011">
    <property type="component" value="Unassembled WGS sequence"/>
</dbReference>
<dbReference type="AlphaFoldDB" id="A0A9X1XAA5"/>
<dbReference type="PROSITE" id="PS00105">
    <property type="entry name" value="AA_TRANSFER_CLASS_1"/>
    <property type="match status" value="1"/>
</dbReference>
<comment type="caution">
    <text evidence="8">The sequence shown here is derived from an EMBL/GenBank/DDBJ whole genome shotgun (WGS) entry which is preliminary data.</text>
</comment>
<dbReference type="PANTHER" id="PTHR46383:SF4">
    <property type="entry name" value="AMINOTRANSFERASE"/>
    <property type="match status" value="1"/>
</dbReference>
<evidence type="ECO:0000256" key="6">
    <source>
        <dbReference type="RuleBase" id="RU000481"/>
    </source>
</evidence>
<dbReference type="InterPro" id="IPR050596">
    <property type="entry name" value="AspAT/PAT-like"/>
</dbReference>
<name>A0A9X1XAA5_9BACL</name>
<dbReference type="GO" id="GO:0006520">
    <property type="term" value="P:amino acid metabolic process"/>
    <property type="evidence" value="ECO:0007669"/>
    <property type="project" value="InterPro"/>
</dbReference>
<dbReference type="InterPro" id="IPR004838">
    <property type="entry name" value="NHTrfase_class1_PyrdxlP-BS"/>
</dbReference>
<reference evidence="8" key="1">
    <citation type="submission" date="2021-09" db="EMBL/GenBank/DDBJ databases">
        <title>Genome analysis of Fictibacillus sp. KIGAM418 isolated from marine sediment.</title>
        <authorList>
            <person name="Seo M.-J."/>
            <person name="Cho E.-S."/>
            <person name="Hwang C.Y."/>
        </authorList>
    </citation>
    <scope>NUCLEOTIDE SEQUENCE</scope>
    <source>
        <strain evidence="8">KIGAM418</strain>
    </source>
</reference>
<dbReference type="NCBIfam" id="NF005817">
    <property type="entry name" value="PRK07683.1"/>
    <property type="match status" value="1"/>
</dbReference>
<dbReference type="FunFam" id="3.40.640.10:FF:000033">
    <property type="entry name" value="Aspartate aminotransferase"/>
    <property type="match status" value="1"/>
</dbReference>
<gene>
    <name evidence="8" type="ORF">LCY76_11125</name>
</gene>